<accession>A0AAU8G3Y0</accession>
<dbReference type="EMBL" id="CP159290">
    <property type="protein sequence ID" value="XCH30978.1"/>
    <property type="molecule type" value="Genomic_DNA"/>
</dbReference>
<dbReference type="RefSeq" id="WP_353708740.1">
    <property type="nucleotide sequence ID" value="NZ_CP159290.1"/>
</dbReference>
<evidence type="ECO:0000313" key="6">
    <source>
        <dbReference type="EMBL" id="XCH30978.1"/>
    </source>
</evidence>
<keyword evidence="1" id="KW-0813">Transport</keyword>
<dbReference type="GO" id="GO:0005524">
    <property type="term" value="F:ATP binding"/>
    <property type="evidence" value="ECO:0007669"/>
    <property type="project" value="UniProtKB-KW"/>
</dbReference>
<evidence type="ECO:0000256" key="1">
    <source>
        <dbReference type="ARBA" id="ARBA00022448"/>
    </source>
</evidence>
<dbReference type="Gene3D" id="3.40.50.300">
    <property type="entry name" value="P-loop containing nucleotide triphosphate hydrolases"/>
    <property type="match status" value="1"/>
</dbReference>
<dbReference type="SUPFAM" id="SSF52540">
    <property type="entry name" value="P-loop containing nucleoside triphosphate hydrolases"/>
    <property type="match status" value="1"/>
</dbReference>
<dbReference type="AlphaFoldDB" id="A0AAU8G3Y0"/>
<evidence type="ECO:0000259" key="5">
    <source>
        <dbReference type="PROSITE" id="PS50893"/>
    </source>
</evidence>
<gene>
    <name evidence="6" type="ORF">ABRQ22_04625</name>
</gene>
<protein>
    <submittedName>
        <fullName evidence="6">Heme ABC transporter ATP-binding protein</fullName>
    </submittedName>
</protein>
<keyword evidence="4" id="KW-1278">Translocase</keyword>
<sequence>MTATVNPPVLSARGVGVRIEGATILADVDLDALAGEVLVLVGPNGAGKSTLLGVLAGDTAPTSGTVAWEGEPLAAVGVAELARRRAVLLQETRLSFPFRVVDVVRMGRAPWRGTAREEHDDEAVARAHVTADVLHLAARRFPSLSGGEKARASFARVLAQEPRLLLLDEPTAALDIRHQEYVLAQARERAGVGDAVVVVLHDLSLAAAWADRVVVLDGGRVAGVGTPDEVLTDDLLTRVYRHPVRTLRHPETGELLVLPARTATLPTPEPSLP</sequence>
<feature type="domain" description="ABC transporter" evidence="5">
    <location>
        <begin position="10"/>
        <end position="243"/>
    </location>
</feature>
<keyword evidence="3 6" id="KW-0067">ATP-binding</keyword>
<evidence type="ECO:0000256" key="4">
    <source>
        <dbReference type="ARBA" id="ARBA00022967"/>
    </source>
</evidence>
<dbReference type="InterPro" id="IPR003593">
    <property type="entry name" value="AAA+_ATPase"/>
</dbReference>
<name>A0AAU8G3Y0_9MICO</name>
<dbReference type="PROSITE" id="PS50893">
    <property type="entry name" value="ABC_TRANSPORTER_2"/>
    <property type="match status" value="1"/>
</dbReference>
<proteinExistence type="predicted"/>
<evidence type="ECO:0000256" key="2">
    <source>
        <dbReference type="ARBA" id="ARBA00022741"/>
    </source>
</evidence>
<dbReference type="PROSITE" id="PS00211">
    <property type="entry name" value="ABC_TRANSPORTER_1"/>
    <property type="match status" value="1"/>
</dbReference>
<reference evidence="6" key="1">
    <citation type="submission" date="2024-06" db="EMBL/GenBank/DDBJ databases">
        <title>Complete genome sequence of the cellulolytic actinobacterium, Cellulosimicrobium ES-005.</title>
        <authorList>
            <person name="Matthews C.T."/>
            <person name="Underwood K.D."/>
            <person name="Ghanchi K.M."/>
            <person name="Fields S.D."/>
            <person name="Gardner S.G."/>
        </authorList>
    </citation>
    <scope>NUCLEOTIDE SEQUENCE</scope>
    <source>
        <strain evidence="6">ES-005</strain>
    </source>
</reference>
<organism evidence="6">
    <name type="scientific">Cellulosimicrobium sp. ES-005</name>
    <dbReference type="NCBI Taxonomy" id="3163031"/>
    <lineage>
        <taxon>Bacteria</taxon>
        <taxon>Bacillati</taxon>
        <taxon>Actinomycetota</taxon>
        <taxon>Actinomycetes</taxon>
        <taxon>Micrococcales</taxon>
        <taxon>Promicromonosporaceae</taxon>
        <taxon>Cellulosimicrobium</taxon>
    </lineage>
</organism>
<dbReference type="PANTHER" id="PTHR42794:SF1">
    <property type="entry name" value="HEMIN IMPORT ATP-BINDING PROTEIN HMUV"/>
    <property type="match status" value="1"/>
</dbReference>
<dbReference type="InterPro" id="IPR017871">
    <property type="entry name" value="ABC_transporter-like_CS"/>
</dbReference>
<keyword evidence="2" id="KW-0547">Nucleotide-binding</keyword>
<dbReference type="InterPro" id="IPR003439">
    <property type="entry name" value="ABC_transporter-like_ATP-bd"/>
</dbReference>
<dbReference type="NCBIfam" id="NF010068">
    <property type="entry name" value="PRK13548.1"/>
    <property type="match status" value="1"/>
</dbReference>
<dbReference type="PANTHER" id="PTHR42794">
    <property type="entry name" value="HEMIN IMPORT ATP-BINDING PROTEIN HMUV"/>
    <property type="match status" value="1"/>
</dbReference>
<evidence type="ECO:0000256" key="3">
    <source>
        <dbReference type="ARBA" id="ARBA00022840"/>
    </source>
</evidence>
<dbReference type="GO" id="GO:0016887">
    <property type="term" value="F:ATP hydrolysis activity"/>
    <property type="evidence" value="ECO:0007669"/>
    <property type="project" value="InterPro"/>
</dbReference>
<dbReference type="CDD" id="cd03214">
    <property type="entry name" value="ABC_Iron-Siderophores_B12_Hemin"/>
    <property type="match status" value="1"/>
</dbReference>
<dbReference type="SMART" id="SM00382">
    <property type="entry name" value="AAA"/>
    <property type="match status" value="1"/>
</dbReference>
<dbReference type="InterPro" id="IPR027417">
    <property type="entry name" value="P-loop_NTPase"/>
</dbReference>
<dbReference type="Pfam" id="PF00005">
    <property type="entry name" value="ABC_tran"/>
    <property type="match status" value="1"/>
</dbReference>